<evidence type="ECO:0008006" key="4">
    <source>
        <dbReference type="Google" id="ProtNLM"/>
    </source>
</evidence>
<sequence>MEPAVFYADKKPFRQATFGALGVAALMVAVMIVMPLIGVDGKGIGIIVIGVLAVLLVGGLGTLQSVLNPMELRVDDGGVEVRARGTTTRILWDRLDEVRIAHPLDVSKDKWLMAWPKHAPMQFRKRMHHPEWKADLAGVKVCDLSPYEKDAETIREAVRRAAGPLWNDAEVMR</sequence>
<evidence type="ECO:0000256" key="1">
    <source>
        <dbReference type="SAM" id="Phobius"/>
    </source>
</evidence>
<dbReference type="AlphaFoldDB" id="A0A6L9QR96"/>
<keyword evidence="1" id="KW-0472">Membrane</keyword>
<organism evidence="2 3">
    <name type="scientific">Actinomadura bangladeshensis</name>
    <dbReference type="NCBI Taxonomy" id="453573"/>
    <lineage>
        <taxon>Bacteria</taxon>
        <taxon>Bacillati</taxon>
        <taxon>Actinomycetota</taxon>
        <taxon>Actinomycetes</taxon>
        <taxon>Streptosporangiales</taxon>
        <taxon>Thermomonosporaceae</taxon>
        <taxon>Actinomadura</taxon>
    </lineage>
</organism>
<gene>
    <name evidence="2" type="ORF">G3I70_28640</name>
</gene>
<proteinExistence type="predicted"/>
<comment type="caution">
    <text evidence="2">The sequence shown here is derived from an EMBL/GenBank/DDBJ whole genome shotgun (WGS) entry which is preliminary data.</text>
</comment>
<keyword evidence="1" id="KW-0812">Transmembrane</keyword>
<protein>
    <recommendedName>
        <fullName evidence="4">PH domain-containing protein</fullName>
    </recommendedName>
</protein>
<name>A0A6L9QR96_9ACTN</name>
<evidence type="ECO:0000313" key="3">
    <source>
        <dbReference type="Proteomes" id="UP000475532"/>
    </source>
</evidence>
<keyword evidence="1" id="KW-1133">Transmembrane helix</keyword>
<dbReference type="EMBL" id="JAAGLI010000768">
    <property type="protein sequence ID" value="NEA26434.1"/>
    <property type="molecule type" value="Genomic_DNA"/>
</dbReference>
<feature type="transmembrane region" description="Helical" evidence="1">
    <location>
        <begin position="16"/>
        <end position="37"/>
    </location>
</feature>
<evidence type="ECO:0000313" key="2">
    <source>
        <dbReference type="EMBL" id="NEA26434.1"/>
    </source>
</evidence>
<dbReference type="RefSeq" id="WP_163060531.1">
    <property type="nucleotide sequence ID" value="NZ_JAAGLI010000768.1"/>
</dbReference>
<feature type="transmembrane region" description="Helical" evidence="1">
    <location>
        <begin position="43"/>
        <end position="63"/>
    </location>
</feature>
<reference evidence="2 3" key="1">
    <citation type="submission" date="2020-01" db="EMBL/GenBank/DDBJ databases">
        <title>Insect and environment-associated Actinomycetes.</title>
        <authorList>
            <person name="Currrie C."/>
            <person name="Chevrette M."/>
            <person name="Carlson C."/>
            <person name="Stubbendieck R."/>
            <person name="Wendt-Pienkowski E."/>
        </authorList>
    </citation>
    <scope>NUCLEOTIDE SEQUENCE [LARGE SCALE GENOMIC DNA]</scope>
    <source>
        <strain evidence="2 3">SID10258</strain>
    </source>
</reference>
<accession>A0A6L9QR96</accession>
<dbReference type="Proteomes" id="UP000475532">
    <property type="component" value="Unassembled WGS sequence"/>
</dbReference>